<dbReference type="PANTHER" id="PTHR45255:SF1">
    <property type="entry name" value="DNAJ HOMOLOG SUBFAMILY C MEMBER 24"/>
    <property type="match status" value="1"/>
</dbReference>
<dbReference type="InterPro" id="IPR036869">
    <property type="entry name" value="J_dom_sf"/>
</dbReference>
<evidence type="ECO:0000256" key="2">
    <source>
        <dbReference type="ARBA" id="ARBA00022723"/>
    </source>
</evidence>
<dbReference type="GO" id="GO:0001671">
    <property type="term" value="F:ATPase activator activity"/>
    <property type="evidence" value="ECO:0007669"/>
    <property type="project" value="TreeGrafter"/>
</dbReference>
<dbReference type="Pfam" id="PF00226">
    <property type="entry name" value="DnaJ"/>
    <property type="match status" value="1"/>
</dbReference>
<dbReference type="SUPFAM" id="SSF46565">
    <property type="entry name" value="Chaperone J-domain"/>
    <property type="match status" value="1"/>
</dbReference>
<dbReference type="AlphaFoldDB" id="A0AAN9AIQ0"/>
<gene>
    <name evidence="7" type="ORF">V1264_021687</name>
</gene>
<dbReference type="PROSITE" id="PS51074">
    <property type="entry name" value="DPH_MB"/>
    <property type="match status" value="1"/>
</dbReference>
<dbReference type="InterPro" id="IPR036671">
    <property type="entry name" value="DPH_MB_sf"/>
</dbReference>
<dbReference type="Gene3D" id="3.10.660.10">
    <property type="entry name" value="DPH Zinc finger"/>
    <property type="match status" value="1"/>
</dbReference>
<name>A0AAN9AIQ0_9CAEN</name>
<reference evidence="7 8" key="1">
    <citation type="submission" date="2024-02" db="EMBL/GenBank/DDBJ databases">
        <title>Chromosome-scale genome assembly of the rough periwinkle Littorina saxatilis.</title>
        <authorList>
            <person name="De Jode A."/>
            <person name="Faria R."/>
            <person name="Formenti G."/>
            <person name="Sims Y."/>
            <person name="Smith T.P."/>
            <person name="Tracey A."/>
            <person name="Wood J.M.D."/>
            <person name="Zagrodzka Z.B."/>
            <person name="Johannesson K."/>
            <person name="Butlin R.K."/>
            <person name="Leder E.H."/>
        </authorList>
    </citation>
    <scope>NUCLEOTIDE SEQUENCE [LARGE SCALE GENOMIC DNA]</scope>
    <source>
        <strain evidence="7">Snail1</strain>
        <tissue evidence="7">Muscle</tissue>
    </source>
</reference>
<organism evidence="7 8">
    <name type="scientific">Littorina saxatilis</name>
    <dbReference type="NCBI Taxonomy" id="31220"/>
    <lineage>
        <taxon>Eukaryota</taxon>
        <taxon>Metazoa</taxon>
        <taxon>Spiralia</taxon>
        <taxon>Lophotrochozoa</taxon>
        <taxon>Mollusca</taxon>
        <taxon>Gastropoda</taxon>
        <taxon>Caenogastropoda</taxon>
        <taxon>Littorinimorpha</taxon>
        <taxon>Littorinoidea</taxon>
        <taxon>Littorinidae</taxon>
        <taxon>Littorina</taxon>
    </lineage>
</organism>
<dbReference type="InterPro" id="IPR001623">
    <property type="entry name" value="DnaJ_domain"/>
</dbReference>
<dbReference type="InterPro" id="IPR007872">
    <property type="entry name" value="DPH_MB_dom"/>
</dbReference>
<dbReference type="PROSITE" id="PS50076">
    <property type="entry name" value="DNAJ_2"/>
    <property type="match status" value="1"/>
</dbReference>
<accession>A0AAN9AIQ0</accession>
<keyword evidence="8" id="KW-1185">Reference proteome</keyword>
<evidence type="ECO:0000256" key="3">
    <source>
        <dbReference type="ARBA" id="ARBA00022833"/>
    </source>
</evidence>
<proteinExistence type="inferred from homology"/>
<dbReference type="PROSITE" id="PS00636">
    <property type="entry name" value="DNAJ_1"/>
    <property type="match status" value="1"/>
</dbReference>
<evidence type="ECO:0000256" key="4">
    <source>
        <dbReference type="ARBA" id="ARBA00023004"/>
    </source>
</evidence>
<dbReference type="Proteomes" id="UP001374579">
    <property type="component" value="Unassembled WGS sequence"/>
</dbReference>
<feature type="domain" description="DPH-type MB" evidence="6">
    <location>
        <begin position="77"/>
        <end position="135"/>
    </location>
</feature>
<evidence type="ECO:0000259" key="5">
    <source>
        <dbReference type="PROSITE" id="PS50076"/>
    </source>
</evidence>
<dbReference type="SUPFAM" id="SSF144217">
    <property type="entry name" value="CSL zinc finger"/>
    <property type="match status" value="1"/>
</dbReference>
<evidence type="ECO:0000313" key="7">
    <source>
        <dbReference type="EMBL" id="KAK7087668.1"/>
    </source>
</evidence>
<dbReference type="GO" id="GO:0008198">
    <property type="term" value="F:ferrous iron binding"/>
    <property type="evidence" value="ECO:0007669"/>
    <property type="project" value="TreeGrafter"/>
</dbReference>
<protein>
    <submittedName>
        <fullName evidence="7">Uncharacterized protein</fullName>
    </submittedName>
</protein>
<dbReference type="CDD" id="cd06257">
    <property type="entry name" value="DnaJ"/>
    <property type="match status" value="1"/>
</dbReference>
<keyword evidence="4" id="KW-0408">Iron</keyword>
<dbReference type="SMART" id="SM00271">
    <property type="entry name" value="DnaJ"/>
    <property type="match status" value="1"/>
</dbReference>
<evidence type="ECO:0000259" key="6">
    <source>
        <dbReference type="PROSITE" id="PS51074"/>
    </source>
</evidence>
<keyword evidence="3" id="KW-0862">Zinc</keyword>
<keyword evidence="2" id="KW-0479">Metal-binding</keyword>
<dbReference type="InterPro" id="IPR018253">
    <property type="entry name" value="DnaJ_domain_CS"/>
</dbReference>
<dbReference type="EMBL" id="JBAMIC010004070">
    <property type="protein sequence ID" value="KAK7087668.1"/>
    <property type="molecule type" value="Genomic_DNA"/>
</dbReference>
<evidence type="ECO:0000256" key="1">
    <source>
        <dbReference type="ARBA" id="ARBA00006169"/>
    </source>
</evidence>
<dbReference type="Pfam" id="PF05207">
    <property type="entry name" value="Zn_ribbon_CSL"/>
    <property type="match status" value="1"/>
</dbReference>
<sequence>MEDLYHILQSDPKSTREQLKQNFKRLALQHHPDKNQCTDGSFFVKLNNAWEILGNEEMRHEYDVRWRERCTVQDLPIQEEVEFSEFYAEDCEGEEVYKYPCRCGGDFTVTETDAKLRFDIICCETCSLTIKVLYCDLSYDKHSTNSVNSTLRTDPAT</sequence>
<comment type="caution">
    <text evidence="7">The sequence shown here is derived from an EMBL/GenBank/DDBJ whole genome shotgun (WGS) entry which is preliminary data.</text>
</comment>
<comment type="similarity">
    <text evidence="1">Belongs to the DPH4 family.</text>
</comment>
<dbReference type="Gene3D" id="1.10.287.110">
    <property type="entry name" value="DnaJ domain"/>
    <property type="match status" value="1"/>
</dbReference>
<evidence type="ECO:0000313" key="8">
    <source>
        <dbReference type="Proteomes" id="UP001374579"/>
    </source>
</evidence>
<dbReference type="PANTHER" id="PTHR45255">
    <property type="entry name" value="DNAJ HOMOLOG SUBFAMILY C MEMBER 24"/>
    <property type="match status" value="1"/>
</dbReference>
<feature type="domain" description="J" evidence="5">
    <location>
        <begin position="3"/>
        <end position="66"/>
    </location>
</feature>